<reference evidence="3" key="1">
    <citation type="submission" date="2016-11" db="EMBL/GenBank/DDBJ databases">
        <authorList>
            <person name="Jaros S."/>
            <person name="Januszkiewicz K."/>
            <person name="Wedrychowicz H."/>
        </authorList>
    </citation>
    <scope>NUCLEOTIDE SEQUENCE [LARGE SCALE GENOMIC DNA]</scope>
    <source>
        <strain evidence="3">CGMCC 4.3555</strain>
    </source>
</reference>
<name>A0A9X8MZQ2_9ACTN</name>
<dbReference type="EMBL" id="FRBK01000011">
    <property type="protein sequence ID" value="SHM46180.1"/>
    <property type="molecule type" value="Genomic_DNA"/>
</dbReference>
<accession>A0A9X8MZQ2</accession>
<evidence type="ECO:0000313" key="3">
    <source>
        <dbReference type="Proteomes" id="UP000184388"/>
    </source>
</evidence>
<feature type="region of interest" description="Disordered" evidence="1">
    <location>
        <begin position="43"/>
        <end position="68"/>
    </location>
</feature>
<comment type="caution">
    <text evidence="2">The sequence shown here is derived from an EMBL/GenBank/DDBJ whole genome shotgun (WGS) entry which is preliminary data.</text>
</comment>
<organism evidence="2 3">
    <name type="scientific">Streptomyces yunnanensis</name>
    <dbReference type="NCBI Taxonomy" id="156453"/>
    <lineage>
        <taxon>Bacteria</taxon>
        <taxon>Bacillati</taxon>
        <taxon>Actinomycetota</taxon>
        <taxon>Actinomycetes</taxon>
        <taxon>Kitasatosporales</taxon>
        <taxon>Streptomycetaceae</taxon>
        <taxon>Streptomyces</taxon>
    </lineage>
</organism>
<gene>
    <name evidence="2" type="ORF">SAMN05216268_11192</name>
</gene>
<sequence>MAPRIVGVAMTAHRKSPTTLAASAAVLLALLASLVACGGSGRTGGSAAHDAGATTRPGDAAEPSGAPPVRLDRRIAAYAAGFSEHTGYQQPRRDDRRTMAEAVGLVLDGRRDAAAQRLNAIDYQLRVEVDAATHRPYAEISDRSTRNPAPRGWGRVYIDLSAPVRWSVQVPHPVADQHTELLGARVLLNSPGGVLVIAGAHRRAGRDGAADVAHRRDTVFDAVCDELAARGLPGIQVHGFADDSAPGYDVIASPGVGSAGRADGRALANALTDDAFQVCRAWLRSCPLEGTENVQGRAAADRHIPFLHVEFANSVRTDNRRLDRAASAVQTLTREWTRHNPTTGRR</sequence>
<proteinExistence type="predicted"/>
<evidence type="ECO:0000313" key="2">
    <source>
        <dbReference type="EMBL" id="SHM46180.1"/>
    </source>
</evidence>
<dbReference type="Proteomes" id="UP000184388">
    <property type="component" value="Unassembled WGS sequence"/>
</dbReference>
<dbReference type="AlphaFoldDB" id="A0A9X8MZQ2"/>
<evidence type="ECO:0000256" key="1">
    <source>
        <dbReference type="SAM" id="MobiDB-lite"/>
    </source>
</evidence>
<protein>
    <submittedName>
        <fullName evidence="2">Uncharacterized protein</fullName>
    </submittedName>
</protein>